<dbReference type="OrthoDB" id="1722331at2759"/>
<accession>A0A0K9PZM8</accession>
<name>A0A0K9PZM8_ZOSMR</name>
<comment type="caution">
    <text evidence="1">The sequence shown here is derived from an EMBL/GenBank/DDBJ whole genome shotgun (WGS) entry which is preliminary data.</text>
</comment>
<dbReference type="EMBL" id="LFYR01000555">
    <property type="protein sequence ID" value="KMZ73677.1"/>
    <property type="molecule type" value="Genomic_DNA"/>
</dbReference>
<proteinExistence type="predicted"/>
<dbReference type="SUPFAM" id="SSF52047">
    <property type="entry name" value="RNI-like"/>
    <property type="match status" value="1"/>
</dbReference>
<sequence>MNDLVVSIAPNFAKLQSLTLSQTNPQLEDSAIEVIASCCNDIIELDISGSLNLTDWSLFLLTQAQHQQMFVLY</sequence>
<organism evidence="1 2">
    <name type="scientific">Zostera marina</name>
    <name type="common">Eelgrass</name>
    <dbReference type="NCBI Taxonomy" id="29655"/>
    <lineage>
        <taxon>Eukaryota</taxon>
        <taxon>Viridiplantae</taxon>
        <taxon>Streptophyta</taxon>
        <taxon>Embryophyta</taxon>
        <taxon>Tracheophyta</taxon>
        <taxon>Spermatophyta</taxon>
        <taxon>Magnoliopsida</taxon>
        <taxon>Liliopsida</taxon>
        <taxon>Zosteraceae</taxon>
        <taxon>Zostera</taxon>
    </lineage>
</organism>
<dbReference type="STRING" id="29655.A0A0K9PZM8"/>
<reference evidence="2" key="1">
    <citation type="journal article" date="2016" name="Nature">
        <title>The genome of the seagrass Zostera marina reveals angiosperm adaptation to the sea.</title>
        <authorList>
            <person name="Olsen J.L."/>
            <person name="Rouze P."/>
            <person name="Verhelst B."/>
            <person name="Lin Y.-C."/>
            <person name="Bayer T."/>
            <person name="Collen J."/>
            <person name="Dattolo E."/>
            <person name="De Paoli E."/>
            <person name="Dittami S."/>
            <person name="Maumus F."/>
            <person name="Michel G."/>
            <person name="Kersting A."/>
            <person name="Lauritano C."/>
            <person name="Lohaus R."/>
            <person name="Toepel M."/>
            <person name="Tonon T."/>
            <person name="Vanneste K."/>
            <person name="Amirebrahimi M."/>
            <person name="Brakel J."/>
            <person name="Bostroem C."/>
            <person name="Chovatia M."/>
            <person name="Grimwood J."/>
            <person name="Jenkins J.W."/>
            <person name="Jueterbock A."/>
            <person name="Mraz A."/>
            <person name="Stam W.T."/>
            <person name="Tice H."/>
            <person name="Bornberg-Bauer E."/>
            <person name="Green P.J."/>
            <person name="Pearson G.A."/>
            <person name="Procaccini G."/>
            <person name="Duarte C.M."/>
            <person name="Schmutz J."/>
            <person name="Reusch T.B.H."/>
            <person name="Van de Peer Y."/>
        </authorList>
    </citation>
    <scope>NUCLEOTIDE SEQUENCE [LARGE SCALE GENOMIC DNA]</scope>
    <source>
        <strain evidence="2">cv. Finnish</strain>
    </source>
</reference>
<gene>
    <name evidence="1" type="ORF">ZOSMA_144G00400</name>
</gene>
<protein>
    <submittedName>
        <fullName evidence="1">Uncharacterized protein</fullName>
    </submittedName>
</protein>
<dbReference type="AlphaFoldDB" id="A0A0K9PZM8"/>
<dbReference type="InterPro" id="IPR032675">
    <property type="entry name" value="LRR_dom_sf"/>
</dbReference>
<dbReference type="Gene3D" id="3.80.10.10">
    <property type="entry name" value="Ribonuclease Inhibitor"/>
    <property type="match status" value="1"/>
</dbReference>
<evidence type="ECO:0000313" key="1">
    <source>
        <dbReference type="EMBL" id="KMZ73677.1"/>
    </source>
</evidence>
<keyword evidence="2" id="KW-1185">Reference proteome</keyword>
<dbReference type="Proteomes" id="UP000036987">
    <property type="component" value="Unassembled WGS sequence"/>
</dbReference>
<evidence type="ECO:0000313" key="2">
    <source>
        <dbReference type="Proteomes" id="UP000036987"/>
    </source>
</evidence>